<dbReference type="EMBL" id="CM042014">
    <property type="protein sequence ID" value="KAI3724369.1"/>
    <property type="molecule type" value="Genomic_DNA"/>
</dbReference>
<evidence type="ECO:0000313" key="1">
    <source>
        <dbReference type="EMBL" id="KAI3724369.1"/>
    </source>
</evidence>
<sequence>MVYNSGITRNQRDVCEQESPEITGVIDLDYVIVFSTGVVFVSSGETVEPGNDPPQKLRLNVAYDSSIPEHQQALRVLWRAAFPEEELHGLISEQWKEMGWQGKDPSTDFR</sequence>
<reference evidence="2" key="1">
    <citation type="journal article" date="2022" name="Mol. Ecol. Resour.">
        <title>The genomes of chicory, endive, great burdock and yacon provide insights into Asteraceae palaeo-polyploidization history and plant inulin production.</title>
        <authorList>
            <person name="Fan W."/>
            <person name="Wang S."/>
            <person name="Wang H."/>
            <person name="Wang A."/>
            <person name="Jiang F."/>
            <person name="Liu H."/>
            <person name="Zhao H."/>
            <person name="Xu D."/>
            <person name="Zhang Y."/>
        </authorList>
    </citation>
    <scope>NUCLEOTIDE SEQUENCE [LARGE SCALE GENOMIC DNA]</scope>
    <source>
        <strain evidence="2">cv. Punajuju</strain>
    </source>
</reference>
<protein>
    <submittedName>
        <fullName evidence="1">Uncharacterized protein</fullName>
    </submittedName>
</protein>
<proteinExistence type="predicted"/>
<organism evidence="1 2">
    <name type="scientific">Cichorium intybus</name>
    <name type="common">Chicory</name>
    <dbReference type="NCBI Taxonomy" id="13427"/>
    <lineage>
        <taxon>Eukaryota</taxon>
        <taxon>Viridiplantae</taxon>
        <taxon>Streptophyta</taxon>
        <taxon>Embryophyta</taxon>
        <taxon>Tracheophyta</taxon>
        <taxon>Spermatophyta</taxon>
        <taxon>Magnoliopsida</taxon>
        <taxon>eudicotyledons</taxon>
        <taxon>Gunneridae</taxon>
        <taxon>Pentapetalae</taxon>
        <taxon>asterids</taxon>
        <taxon>campanulids</taxon>
        <taxon>Asterales</taxon>
        <taxon>Asteraceae</taxon>
        <taxon>Cichorioideae</taxon>
        <taxon>Cichorieae</taxon>
        <taxon>Cichoriinae</taxon>
        <taxon>Cichorium</taxon>
    </lineage>
</organism>
<comment type="caution">
    <text evidence="1">The sequence shown here is derived from an EMBL/GenBank/DDBJ whole genome shotgun (WGS) entry which is preliminary data.</text>
</comment>
<name>A0ACB9BQQ6_CICIN</name>
<accession>A0ACB9BQQ6</accession>
<dbReference type="Proteomes" id="UP001055811">
    <property type="component" value="Linkage Group LG06"/>
</dbReference>
<gene>
    <name evidence="1" type="ORF">L2E82_36141</name>
</gene>
<evidence type="ECO:0000313" key="2">
    <source>
        <dbReference type="Proteomes" id="UP001055811"/>
    </source>
</evidence>
<keyword evidence="2" id="KW-1185">Reference proteome</keyword>
<reference evidence="1 2" key="2">
    <citation type="journal article" date="2022" name="Mol. Ecol. Resour.">
        <title>The genomes of chicory, endive, great burdock and yacon provide insights into Asteraceae paleo-polyploidization history and plant inulin production.</title>
        <authorList>
            <person name="Fan W."/>
            <person name="Wang S."/>
            <person name="Wang H."/>
            <person name="Wang A."/>
            <person name="Jiang F."/>
            <person name="Liu H."/>
            <person name="Zhao H."/>
            <person name="Xu D."/>
            <person name="Zhang Y."/>
        </authorList>
    </citation>
    <scope>NUCLEOTIDE SEQUENCE [LARGE SCALE GENOMIC DNA]</scope>
    <source>
        <strain evidence="2">cv. Punajuju</strain>
        <tissue evidence="1">Leaves</tissue>
    </source>
</reference>